<proteinExistence type="predicted"/>
<name>A0ACB8ZJY1_ARCLA</name>
<accession>A0ACB8ZJY1</accession>
<gene>
    <name evidence="1" type="ORF">L6452_30724</name>
</gene>
<dbReference type="EMBL" id="CM042056">
    <property type="protein sequence ID" value="KAI3697629.1"/>
    <property type="molecule type" value="Genomic_DNA"/>
</dbReference>
<sequence>MQKFMNIEDLVKNEIEKHEPEGQPFGNLGCLTPSENEQLAFCPAIIVPGVYYSDDKLLQTRIFSYADTQRHRVYNLF</sequence>
<evidence type="ECO:0000313" key="1">
    <source>
        <dbReference type="EMBL" id="KAI3697629.1"/>
    </source>
</evidence>
<evidence type="ECO:0000313" key="2">
    <source>
        <dbReference type="Proteomes" id="UP001055879"/>
    </source>
</evidence>
<organism evidence="1 2">
    <name type="scientific">Arctium lappa</name>
    <name type="common">Greater burdock</name>
    <name type="synonym">Lappa major</name>
    <dbReference type="NCBI Taxonomy" id="4217"/>
    <lineage>
        <taxon>Eukaryota</taxon>
        <taxon>Viridiplantae</taxon>
        <taxon>Streptophyta</taxon>
        <taxon>Embryophyta</taxon>
        <taxon>Tracheophyta</taxon>
        <taxon>Spermatophyta</taxon>
        <taxon>Magnoliopsida</taxon>
        <taxon>eudicotyledons</taxon>
        <taxon>Gunneridae</taxon>
        <taxon>Pentapetalae</taxon>
        <taxon>asterids</taxon>
        <taxon>campanulids</taxon>
        <taxon>Asterales</taxon>
        <taxon>Asteraceae</taxon>
        <taxon>Carduoideae</taxon>
        <taxon>Cardueae</taxon>
        <taxon>Arctiinae</taxon>
        <taxon>Arctium</taxon>
    </lineage>
</organism>
<protein>
    <submittedName>
        <fullName evidence="1">Uncharacterized protein</fullName>
    </submittedName>
</protein>
<reference evidence="1 2" key="2">
    <citation type="journal article" date="2022" name="Mol. Ecol. Resour.">
        <title>The genomes of chicory, endive, great burdock and yacon provide insights into Asteraceae paleo-polyploidization history and plant inulin production.</title>
        <authorList>
            <person name="Fan W."/>
            <person name="Wang S."/>
            <person name="Wang H."/>
            <person name="Wang A."/>
            <person name="Jiang F."/>
            <person name="Liu H."/>
            <person name="Zhao H."/>
            <person name="Xu D."/>
            <person name="Zhang Y."/>
        </authorList>
    </citation>
    <scope>NUCLEOTIDE SEQUENCE [LARGE SCALE GENOMIC DNA]</scope>
    <source>
        <strain evidence="2">cv. Niubang</strain>
    </source>
</reference>
<comment type="caution">
    <text evidence="1">The sequence shown here is derived from an EMBL/GenBank/DDBJ whole genome shotgun (WGS) entry which is preliminary data.</text>
</comment>
<dbReference type="Proteomes" id="UP001055879">
    <property type="component" value="Linkage Group LG10"/>
</dbReference>
<keyword evidence="2" id="KW-1185">Reference proteome</keyword>
<reference evidence="2" key="1">
    <citation type="journal article" date="2022" name="Mol. Ecol. Resour.">
        <title>The genomes of chicory, endive, great burdock and yacon provide insights into Asteraceae palaeo-polyploidization history and plant inulin production.</title>
        <authorList>
            <person name="Fan W."/>
            <person name="Wang S."/>
            <person name="Wang H."/>
            <person name="Wang A."/>
            <person name="Jiang F."/>
            <person name="Liu H."/>
            <person name="Zhao H."/>
            <person name="Xu D."/>
            <person name="Zhang Y."/>
        </authorList>
    </citation>
    <scope>NUCLEOTIDE SEQUENCE [LARGE SCALE GENOMIC DNA]</scope>
    <source>
        <strain evidence="2">cv. Niubang</strain>
    </source>
</reference>